<feature type="domain" description="F5/8 type C" evidence="2">
    <location>
        <begin position="217"/>
        <end position="372"/>
    </location>
</feature>
<sequence>MLCIPKTYAGQATLAWDANDPAPEGYRVYQRAEGNAYDYSNPAWTGTDTSCPLNNLVDGTTYAFVVRAFSGTLESADSNEVTYYVEPSESTTFSISASAETNGQIDPAGVTTVTQGDSQTYTISPAAGYEVADVLVDGESVGALTLYTFNQVAQNHSIQAFFTEVSQSEDSTGETNENDTDETEDSTGETNENDTDETEDSTDETNENDTDETEDSTDETNENDIELSLIPQSQMTVISVDSEELDRGDYSADYVIDGLADTFWHTEWYYSTPNPPHQIVIDLGGQFNVQGFRYLPRQDGNVNGTVAEYAFYVSQDGQTWQTAVATGCFDGDQTEKEVLFQETIGRYVLFEALSEINGQAWTSMAEFNILGEAVSSTSSTLISQSQMTVISVDSEELDGGDYSADYAIDGLEDTFWHTEWYYSTPNPPHQIVIDLGGEFNVQGFRYLPRQDGNVNGTVAEYAFYVSQDGQTWQTAVATGCFDGDQTEKEVLFQETIGRYVLFEALSEINGQAWTSMAELNILVDDSN</sequence>
<dbReference type="Pfam" id="PF00754">
    <property type="entry name" value="F5_F8_type_C"/>
    <property type="match status" value="2"/>
</dbReference>
<proteinExistence type="predicted"/>
<dbReference type="EMBL" id="AP021876">
    <property type="protein sequence ID" value="BBO82741.1"/>
    <property type="molecule type" value="Genomic_DNA"/>
</dbReference>
<organism evidence="4 5">
    <name type="scientific">Desulfosarcina ovata subsp. sediminis</name>
    <dbReference type="NCBI Taxonomy" id="885957"/>
    <lineage>
        <taxon>Bacteria</taxon>
        <taxon>Pseudomonadati</taxon>
        <taxon>Thermodesulfobacteriota</taxon>
        <taxon>Desulfobacteria</taxon>
        <taxon>Desulfobacterales</taxon>
        <taxon>Desulfosarcinaceae</taxon>
        <taxon>Desulfosarcina</taxon>
    </lineage>
</organism>
<feature type="domain" description="F5/8 type C" evidence="2">
    <location>
        <begin position="377"/>
        <end position="526"/>
    </location>
</feature>
<dbReference type="SUPFAM" id="SSF49265">
    <property type="entry name" value="Fibronectin type III"/>
    <property type="match status" value="1"/>
</dbReference>
<dbReference type="InterPro" id="IPR008979">
    <property type="entry name" value="Galactose-bd-like_sf"/>
</dbReference>
<evidence type="ECO:0000313" key="4">
    <source>
        <dbReference type="EMBL" id="BBO82741.1"/>
    </source>
</evidence>
<reference evidence="4 5" key="1">
    <citation type="submission" date="2019-11" db="EMBL/GenBank/DDBJ databases">
        <title>Comparative genomics of hydrocarbon-degrading Desulfosarcina strains.</title>
        <authorList>
            <person name="Watanabe M."/>
            <person name="Kojima H."/>
            <person name="Fukui M."/>
        </authorList>
    </citation>
    <scope>NUCLEOTIDE SEQUENCE [LARGE SCALE GENOMIC DNA]</scope>
    <source>
        <strain evidence="4 5">28bB2T</strain>
    </source>
</reference>
<name>A0A5K7ZNG6_9BACT</name>
<evidence type="ECO:0000259" key="2">
    <source>
        <dbReference type="PROSITE" id="PS50022"/>
    </source>
</evidence>
<dbReference type="AlphaFoldDB" id="A0A5K7ZNG6"/>
<evidence type="ECO:0000256" key="1">
    <source>
        <dbReference type="SAM" id="MobiDB-lite"/>
    </source>
</evidence>
<feature type="domain" description="Fibronectin type-III" evidence="3">
    <location>
        <begin position="1"/>
        <end position="88"/>
    </location>
</feature>
<dbReference type="InterPro" id="IPR000421">
    <property type="entry name" value="FA58C"/>
</dbReference>
<feature type="compositionally biased region" description="Acidic residues" evidence="1">
    <location>
        <begin position="176"/>
        <end position="225"/>
    </location>
</feature>
<dbReference type="InterPro" id="IPR036116">
    <property type="entry name" value="FN3_sf"/>
</dbReference>
<evidence type="ECO:0008006" key="6">
    <source>
        <dbReference type="Google" id="ProtNLM"/>
    </source>
</evidence>
<dbReference type="KEGG" id="dov:DSCO28_33070"/>
<dbReference type="Gene3D" id="2.60.120.260">
    <property type="entry name" value="Galactose-binding domain-like"/>
    <property type="match status" value="2"/>
</dbReference>
<accession>A0A5K7ZNG6</accession>
<dbReference type="InterPro" id="IPR013783">
    <property type="entry name" value="Ig-like_fold"/>
</dbReference>
<dbReference type="SUPFAM" id="SSF49785">
    <property type="entry name" value="Galactose-binding domain-like"/>
    <property type="match status" value="2"/>
</dbReference>
<dbReference type="PROSITE" id="PS50022">
    <property type="entry name" value="FA58C_3"/>
    <property type="match status" value="2"/>
</dbReference>
<dbReference type="CDD" id="cd00063">
    <property type="entry name" value="FN3"/>
    <property type="match status" value="1"/>
</dbReference>
<evidence type="ECO:0000259" key="3">
    <source>
        <dbReference type="PROSITE" id="PS50853"/>
    </source>
</evidence>
<dbReference type="Gene3D" id="2.60.40.10">
    <property type="entry name" value="Immunoglobulins"/>
    <property type="match status" value="1"/>
</dbReference>
<protein>
    <recommendedName>
        <fullName evidence="6">F5/8 type C domain-containing protein</fullName>
    </recommendedName>
</protein>
<feature type="region of interest" description="Disordered" evidence="1">
    <location>
        <begin position="165"/>
        <end position="234"/>
    </location>
</feature>
<dbReference type="Proteomes" id="UP000425960">
    <property type="component" value="Chromosome"/>
</dbReference>
<evidence type="ECO:0000313" key="5">
    <source>
        <dbReference type="Proteomes" id="UP000425960"/>
    </source>
</evidence>
<gene>
    <name evidence="4" type="ORF">DSCO28_33070</name>
</gene>
<dbReference type="InterPro" id="IPR003961">
    <property type="entry name" value="FN3_dom"/>
</dbReference>
<dbReference type="PROSITE" id="PS50853">
    <property type="entry name" value="FN3"/>
    <property type="match status" value="1"/>
</dbReference>